<dbReference type="InterPro" id="IPR004638">
    <property type="entry name" value="EmrB-like"/>
</dbReference>
<dbReference type="PRINTS" id="PR01036">
    <property type="entry name" value="TCRTETB"/>
</dbReference>
<feature type="transmembrane region" description="Helical" evidence="7">
    <location>
        <begin position="80"/>
        <end position="99"/>
    </location>
</feature>
<dbReference type="InterPro" id="IPR020846">
    <property type="entry name" value="MFS_dom"/>
</dbReference>
<sequence>MGNIALNSAAGRWVMASTIMASAMAFIDATALNVVLPALQRSMGATGAQLFWVLNAYLLMLAALILIGGALGDKLGRKKIFMIGIAIFIFGSAACGLSGTIALLIIFRVIQGIGGALMIPGSLSLITSSINDKERGSAIGTWSAVTTLVTMGGPILGGVLADAGLWRYIFFINVPIGIIALLILATKVAENKDEEDNGKIDYLGAVLIACGLALLTFGFLRMPEKGFRDPFVYGSIIGGIVFMLAFIRAEQKSSNPMMPLSLFRNRTFSGCNLLTLFLYAGLNGGMLFLSLNMIQVQGYTQTQSGLSFLPFTVLMILIARVAGGLADKWGPRLFLTFGPMIAGTGLLMLSLVDQTNGYSDYWSTFFPGICVLGLGMSFTVAPLTATVMGSLPDHLSGIASGTNNAISRIAGVFAVAIFGALVSLFFINTLMQQLHVLNLDTTAYNEIMAQAANLGNAKVPDNIPASEHAAIVTSYHKSFINAYQKIMLLAGILGYAGGLTGFIFIRRTQEKS</sequence>
<dbReference type="Pfam" id="PF07690">
    <property type="entry name" value="MFS_1"/>
    <property type="match status" value="1"/>
</dbReference>
<dbReference type="Proteomes" id="UP000260644">
    <property type="component" value="Unassembled WGS sequence"/>
</dbReference>
<feature type="domain" description="Major facilitator superfamily (MFS) profile" evidence="8">
    <location>
        <begin position="14"/>
        <end position="509"/>
    </location>
</feature>
<dbReference type="PANTHER" id="PTHR42718:SF42">
    <property type="entry name" value="EXPORT PROTEIN"/>
    <property type="match status" value="1"/>
</dbReference>
<evidence type="ECO:0000256" key="3">
    <source>
        <dbReference type="ARBA" id="ARBA00022475"/>
    </source>
</evidence>
<comment type="subcellular location">
    <subcellularLocation>
        <location evidence="1">Cell membrane</location>
        <topology evidence="1">Multi-pass membrane protein</topology>
    </subcellularLocation>
</comment>
<dbReference type="SUPFAM" id="SSF103473">
    <property type="entry name" value="MFS general substrate transporter"/>
    <property type="match status" value="1"/>
</dbReference>
<keyword evidence="4 7" id="KW-0812">Transmembrane</keyword>
<accession>A0A3E1Y8R2</accession>
<comment type="caution">
    <text evidence="9">The sequence shown here is derived from an EMBL/GenBank/DDBJ whole genome shotgun (WGS) entry which is preliminary data.</text>
</comment>
<dbReference type="PANTHER" id="PTHR42718">
    <property type="entry name" value="MAJOR FACILITATOR SUPERFAMILY MULTIDRUG TRANSPORTER MFSC"/>
    <property type="match status" value="1"/>
</dbReference>
<protein>
    <submittedName>
        <fullName evidence="9">MFS transporter</fullName>
    </submittedName>
</protein>
<dbReference type="Gene3D" id="1.20.1720.10">
    <property type="entry name" value="Multidrug resistance protein D"/>
    <property type="match status" value="1"/>
</dbReference>
<evidence type="ECO:0000313" key="9">
    <source>
        <dbReference type="EMBL" id="RFS21797.1"/>
    </source>
</evidence>
<evidence type="ECO:0000256" key="1">
    <source>
        <dbReference type="ARBA" id="ARBA00004651"/>
    </source>
</evidence>
<dbReference type="GO" id="GO:0005886">
    <property type="term" value="C:plasma membrane"/>
    <property type="evidence" value="ECO:0007669"/>
    <property type="project" value="UniProtKB-SubCell"/>
</dbReference>
<evidence type="ECO:0000313" key="10">
    <source>
        <dbReference type="Proteomes" id="UP000260644"/>
    </source>
</evidence>
<dbReference type="EMBL" id="QPMM01000007">
    <property type="protein sequence ID" value="RFS21797.1"/>
    <property type="molecule type" value="Genomic_DNA"/>
</dbReference>
<keyword evidence="6 7" id="KW-0472">Membrane</keyword>
<feature type="transmembrane region" description="Helical" evidence="7">
    <location>
        <begin position="409"/>
        <end position="431"/>
    </location>
</feature>
<dbReference type="AlphaFoldDB" id="A0A3E1Y8R2"/>
<keyword evidence="10" id="KW-1185">Reference proteome</keyword>
<feature type="transmembrane region" description="Helical" evidence="7">
    <location>
        <begin position="486"/>
        <end position="505"/>
    </location>
</feature>
<feature type="transmembrane region" description="Helical" evidence="7">
    <location>
        <begin position="333"/>
        <end position="352"/>
    </location>
</feature>
<dbReference type="OrthoDB" id="783189at2"/>
<feature type="transmembrane region" description="Helical" evidence="7">
    <location>
        <begin position="105"/>
        <end position="126"/>
    </location>
</feature>
<feature type="transmembrane region" description="Helical" evidence="7">
    <location>
        <begin position="200"/>
        <end position="219"/>
    </location>
</feature>
<feature type="transmembrane region" description="Helical" evidence="7">
    <location>
        <begin position="231"/>
        <end position="249"/>
    </location>
</feature>
<dbReference type="NCBIfam" id="TIGR00711">
    <property type="entry name" value="efflux_EmrB"/>
    <property type="match status" value="1"/>
</dbReference>
<dbReference type="Gene3D" id="1.20.1250.20">
    <property type="entry name" value="MFS general substrate transporter like domains"/>
    <property type="match status" value="1"/>
</dbReference>
<gene>
    <name evidence="9" type="ORF">DVR12_14150</name>
</gene>
<dbReference type="PROSITE" id="PS50850">
    <property type="entry name" value="MFS"/>
    <property type="match status" value="1"/>
</dbReference>
<feature type="transmembrane region" description="Helical" evidence="7">
    <location>
        <begin position="138"/>
        <end position="159"/>
    </location>
</feature>
<evidence type="ECO:0000256" key="5">
    <source>
        <dbReference type="ARBA" id="ARBA00022989"/>
    </source>
</evidence>
<evidence type="ECO:0000256" key="6">
    <source>
        <dbReference type="ARBA" id="ARBA00023136"/>
    </source>
</evidence>
<feature type="transmembrane region" description="Helical" evidence="7">
    <location>
        <begin position="48"/>
        <end position="68"/>
    </location>
</feature>
<feature type="transmembrane region" description="Helical" evidence="7">
    <location>
        <begin position="364"/>
        <end position="388"/>
    </location>
</feature>
<feature type="transmembrane region" description="Helical" evidence="7">
    <location>
        <begin position="12"/>
        <end position="36"/>
    </location>
</feature>
<dbReference type="InterPro" id="IPR036259">
    <property type="entry name" value="MFS_trans_sf"/>
</dbReference>
<dbReference type="InterPro" id="IPR011701">
    <property type="entry name" value="MFS"/>
</dbReference>
<organism evidence="9 10">
    <name type="scientific">Chitinophaga silvatica</name>
    <dbReference type="NCBI Taxonomy" id="2282649"/>
    <lineage>
        <taxon>Bacteria</taxon>
        <taxon>Pseudomonadati</taxon>
        <taxon>Bacteroidota</taxon>
        <taxon>Chitinophagia</taxon>
        <taxon>Chitinophagales</taxon>
        <taxon>Chitinophagaceae</taxon>
        <taxon>Chitinophaga</taxon>
    </lineage>
</organism>
<evidence type="ECO:0000256" key="4">
    <source>
        <dbReference type="ARBA" id="ARBA00022692"/>
    </source>
</evidence>
<dbReference type="RefSeq" id="WP_116976366.1">
    <property type="nucleotide sequence ID" value="NZ_QPMM01000007.1"/>
</dbReference>
<proteinExistence type="predicted"/>
<name>A0A3E1Y8R2_9BACT</name>
<evidence type="ECO:0000256" key="7">
    <source>
        <dbReference type="SAM" id="Phobius"/>
    </source>
</evidence>
<feature type="transmembrane region" description="Helical" evidence="7">
    <location>
        <begin position="270"/>
        <end position="294"/>
    </location>
</feature>
<keyword evidence="2" id="KW-0813">Transport</keyword>
<dbReference type="GO" id="GO:0022857">
    <property type="term" value="F:transmembrane transporter activity"/>
    <property type="evidence" value="ECO:0007669"/>
    <property type="project" value="InterPro"/>
</dbReference>
<keyword evidence="3" id="KW-1003">Cell membrane</keyword>
<reference evidence="9 10" key="1">
    <citation type="submission" date="2018-07" db="EMBL/GenBank/DDBJ databases">
        <title>Chitinophaga K2CV101002-2 sp. nov., isolated from a monsoon evergreen broad-leaved forest soil.</title>
        <authorList>
            <person name="Lv Y."/>
        </authorList>
    </citation>
    <scope>NUCLEOTIDE SEQUENCE [LARGE SCALE GENOMIC DNA]</scope>
    <source>
        <strain evidence="9 10">GDMCC 1.1288</strain>
    </source>
</reference>
<evidence type="ECO:0000259" key="8">
    <source>
        <dbReference type="PROSITE" id="PS50850"/>
    </source>
</evidence>
<keyword evidence="5 7" id="KW-1133">Transmembrane helix</keyword>
<feature type="transmembrane region" description="Helical" evidence="7">
    <location>
        <begin position="306"/>
        <end position="326"/>
    </location>
</feature>
<evidence type="ECO:0000256" key="2">
    <source>
        <dbReference type="ARBA" id="ARBA00022448"/>
    </source>
</evidence>
<dbReference type="CDD" id="cd17321">
    <property type="entry name" value="MFS_MMR_MDR_like"/>
    <property type="match status" value="1"/>
</dbReference>
<feature type="transmembrane region" description="Helical" evidence="7">
    <location>
        <begin position="165"/>
        <end position="188"/>
    </location>
</feature>